<keyword evidence="3" id="KW-1185">Reference proteome</keyword>
<feature type="region of interest" description="Disordered" evidence="1">
    <location>
        <begin position="1"/>
        <end position="45"/>
    </location>
</feature>
<gene>
    <name evidence="2" type="ORF">NCGR_LOCUS8682</name>
</gene>
<evidence type="ECO:0000313" key="2">
    <source>
        <dbReference type="EMBL" id="CAD6212966.1"/>
    </source>
</evidence>
<dbReference type="EMBL" id="CAJGYO010000002">
    <property type="protein sequence ID" value="CAD6212966.1"/>
    <property type="molecule type" value="Genomic_DNA"/>
</dbReference>
<feature type="compositionally biased region" description="Low complexity" evidence="1">
    <location>
        <begin position="9"/>
        <end position="26"/>
    </location>
</feature>
<feature type="compositionally biased region" description="Basic and acidic residues" evidence="1">
    <location>
        <begin position="34"/>
        <end position="44"/>
    </location>
</feature>
<accession>A0A811MZB2</accession>
<evidence type="ECO:0000256" key="1">
    <source>
        <dbReference type="SAM" id="MobiDB-lite"/>
    </source>
</evidence>
<proteinExistence type="predicted"/>
<reference evidence="2" key="1">
    <citation type="submission" date="2020-10" db="EMBL/GenBank/DDBJ databases">
        <authorList>
            <person name="Han B."/>
            <person name="Lu T."/>
            <person name="Zhao Q."/>
            <person name="Huang X."/>
            <person name="Zhao Y."/>
        </authorList>
    </citation>
    <scope>NUCLEOTIDE SEQUENCE</scope>
</reference>
<dbReference type="AlphaFoldDB" id="A0A811MZB2"/>
<comment type="caution">
    <text evidence="2">The sequence shown here is derived from an EMBL/GenBank/DDBJ whole genome shotgun (WGS) entry which is preliminary data.</text>
</comment>
<organism evidence="2 3">
    <name type="scientific">Miscanthus lutarioriparius</name>
    <dbReference type="NCBI Taxonomy" id="422564"/>
    <lineage>
        <taxon>Eukaryota</taxon>
        <taxon>Viridiplantae</taxon>
        <taxon>Streptophyta</taxon>
        <taxon>Embryophyta</taxon>
        <taxon>Tracheophyta</taxon>
        <taxon>Spermatophyta</taxon>
        <taxon>Magnoliopsida</taxon>
        <taxon>Liliopsida</taxon>
        <taxon>Poales</taxon>
        <taxon>Poaceae</taxon>
        <taxon>PACMAD clade</taxon>
        <taxon>Panicoideae</taxon>
        <taxon>Andropogonodae</taxon>
        <taxon>Andropogoneae</taxon>
        <taxon>Saccharinae</taxon>
        <taxon>Miscanthus</taxon>
    </lineage>
</organism>
<name>A0A811MZB2_9POAL</name>
<protein>
    <submittedName>
        <fullName evidence="2">Uncharacterized protein</fullName>
    </submittedName>
</protein>
<sequence length="155" mass="16290">MPGKGRQTGPRAIGEGAAAAAATGAGQKRRRGREGRSGRRREEEVAVEAGAAGGEVGVAIAKVCLEGGEIRGCPEVWRLELWSLSGLGPCCSPPAGGGRADGWTWTRFQSQLSLLRACDAGGRLVAGWRRGVLPVKDAGKREIRSGRDELAWDRS</sequence>
<dbReference type="Proteomes" id="UP000604825">
    <property type="component" value="Unassembled WGS sequence"/>
</dbReference>
<evidence type="ECO:0000313" key="3">
    <source>
        <dbReference type="Proteomes" id="UP000604825"/>
    </source>
</evidence>